<organism evidence="8 9">
    <name type="scientific">Saccharopolyspora karakumensis</name>
    <dbReference type="NCBI Taxonomy" id="2530386"/>
    <lineage>
        <taxon>Bacteria</taxon>
        <taxon>Bacillati</taxon>
        <taxon>Actinomycetota</taxon>
        <taxon>Actinomycetes</taxon>
        <taxon>Pseudonocardiales</taxon>
        <taxon>Pseudonocardiaceae</taxon>
        <taxon>Saccharopolyspora</taxon>
    </lineage>
</organism>
<sequence length="460" mass="49241">MSNAVQEDREDRIARRVTARIMPLLCAAVFVSFLDRANIGVVAESLQADLHLSAEAFGFAVGIFYLGYVFLQVPSNVALHRFGGRTWIARIVISFGLVSILSAFVQEAWHFYVARAILGAAEAGLIPGVLLYITYWYPRRVRSRPYSVYQLTEPVALGVGSIVTALLLAGFNSVGTESSWRWVFVAEGLLAVAVGVAIIAALPDRPAKARWLSEGDRAYLAGRVELDLAEPDEEVASLGEGRKLLKALTSGSAWYLSLMFFCVIVGFWTITYYLPQIVADDFGSGEVASGLISAIPWTVSLGAILAVGRSTRVFGHRRAHLVGCLFAAALGLCTAASADNGWIALLAVCVSCAGLEAAFPLFYQYQTEMFFGIMAAAVLALVNSVGNIGGFFGPYVYGALTDVTGDGRAGLLLMGSLLVIAAGMALFIERLPAFRSTSATGRAEPVVREKLPPARGSCRS</sequence>
<feature type="transmembrane region" description="Helical" evidence="6">
    <location>
        <begin position="180"/>
        <end position="202"/>
    </location>
</feature>
<dbReference type="PANTHER" id="PTHR43791">
    <property type="entry name" value="PERMEASE-RELATED"/>
    <property type="match status" value="1"/>
</dbReference>
<keyword evidence="2" id="KW-0813">Transport</keyword>
<dbReference type="SUPFAM" id="SSF103473">
    <property type="entry name" value="MFS general substrate transporter"/>
    <property type="match status" value="1"/>
</dbReference>
<feature type="domain" description="Major facilitator superfamily (MFS) profile" evidence="7">
    <location>
        <begin position="21"/>
        <end position="433"/>
    </location>
</feature>
<gene>
    <name evidence="8" type="ORF">E1202_25425</name>
</gene>
<keyword evidence="4 6" id="KW-1133">Transmembrane helix</keyword>
<evidence type="ECO:0000256" key="2">
    <source>
        <dbReference type="ARBA" id="ARBA00022448"/>
    </source>
</evidence>
<feature type="transmembrane region" description="Helical" evidence="6">
    <location>
        <begin position="370"/>
        <end position="397"/>
    </location>
</feature>
<dbReference type="Pfam" id="PF07690">
    <property type="entry name" value="MFS_1"/>
    <property type="match status" value="1"/>
</dbReference>
<feature type="transmembrane region" description="Helical" evidence="6">
    <location>
        <begin position="87"/>
        <end position="106"/>
    </location>
</feature>
<dbReference type="CDD" id="cd17319">
    <property type="entry name" value="MFS_ExuT_GudP_like"/>
    <property type="match status" value="1"/>
</dbReference>
<dbReference type="InterPro" id="IPR036259">
    <property type="entry name" value="MFS_trans_sf"/>
</dbReference>
<protein>
    <submittedName>
        <fullName evidence="8">MFS transporter</fullName>
    </submittedName>
</protein>
<feature type="transmembrane region" description="Helical" evidence="6">
    <location>
        <begin position="17"/>
        <end position="34"/>
    </location>
</feature>
<dbReference type="EMBL" id="SMLA01000053">
    <property type="protein sequence ID" value="TDD83456.1"/>
    <property type="molecule type" value="Genomic_DNA"/>
</dbReference>
<dbReference type="Gene3D" id="1.20.1250.20">
    <property type="entry name" value="MFS general substrate transporter like domains"/>
    <property type="match status" value="2"/>
</dbReference>
<evidence type="ECO:0000256" key="4">
    <source>
        <dbReference type="ARBA" id="ARBA00022989"/>
    </source>
</evidence>
<dbReference type="GO" id="GO:0022857">
    <property type="term" value="F:transmembrane transporter activity"/>
    <property type="evidence" value="ECO:0007669"/>
    <property type="project" value="InterPro"/>
</dbReference>
<accession>A0A4R5BF38</accession>
<proteinExistence type="predicted"/>
<reference evidence="8 9" key="1">
    <citation type="submission" date="2019-03" db="EMBL/GenBank/DDBJ databases">
        <title>Draft genome sequences of novel Actinobacteria.</title>
        <authorList>
            <person name="Sahin N."/>
            <person name="Ay H."/>
            <person name="Saygin H."/>
        </authorList>
    </citation>
    <scope>NUCLEOTIDE SEQUENCE [LARGE SCALE GENOMIC DNA]</scope>
    <source>
        <strain evidence="8 9">5K548</strain>
    </source>
</reference>
<feature type="transmembrane region" description="Helical" evidence="6">
    <location>
        <begin position="319"/>
        <end position="337"/>
    </location>
</feature>
<keyword evidence="3 6" id="KW-0812">Transmembrane</keyword>
<keyword evidence="5 6" id="KW-0472">Membrane</keyword>
<feature type="transmembrane region" description="Helical" evidence="6">
    <location>
        <begin position="155"/>
        <end position="174"/>
    </location>
</feature>
<feature type="transmembrane region" description="Helical" evidence="6">
    <location>
        <begin position="343"/>
        <end position="363"/>
    </location>
</feature>
<keyword evidence="9" id="KW-1185">Reference proteome</keyword>
<feature type="transmembrane region" description="Helical" evidence="6">
    <location>
        <begin position="112"/>
        <end position="135"/>
    </location>
</feature>
<evidence type="ECO:0000313" key="9">
    <source>
        <dbReference type="Proteomes" id="UP000294723"/>
    </source>
</evidence>
<feature type="transmembrane region" description="Helical" evidence="6">
    <location>
        <begin position="409"/>
        <end position="428"/>
    </location>
</feature>
<dbReference type="GO" id="GO:0005886">
    <property type="term" value="C:plasma membrane"/>
    <property type="evidence" value="ECO:0007669"/>
    <property type="project" value="UniProtKB-SubCell"/>
</dbReference>
<comment type="caution">
    <text evidence="8">The sequence shown here is derived from an EMBL/GenBank/DDBJ whole genome shotgun (WGS) entry which is preliminary data.</text>
</comment>
<evidence type="ECO:0000256" key="3">
    <source>
        <dbReference type="ARBA" id="ARBA00022692"/>
    </source>
</evidence>
<feature type="transmembrane region" description="Helical" evidence="6">
    <location>
        <begin position="54"/>
        <end position="75"/>
    </location>
</feature>
<feature type="transmembrane region" description="Helical" evidence="6">
    <location>
        <begin position="287"/>
        <end position="307"/>
    </location>
</feature>
<evidence type="ECO:0000259" key="7">
    <source>
        <dbReference type="PROSITE" id="PS50850"/>
    </source>
</evidence>
<dbReference type="InterPro" id="IPR011701">
    <property type="entry name" value="MFS"/>
</dbReference>
<dbReference type="AlphaFoldDB" id="A0A4R5BF38"/>
<dbReference type="PANTHER" id="PTHR43791:SF36">
    <property type="entry name" value="TRANSPORTER, PUTATIVE (AFU_ORTHOLOGUE AFUA_6G08340)-RELATED"/>
    <property type="match status" value="1"/>
</dbReference>
<evidence type="ECO:0000313" key="8">
    <source>
        <dbReference type="EMBL" id="TDD83456.1"/>
    </source>
</evidence>
<evidence type="ECO:0000256" key="5">
    <source>
        <dbReference type="ARBA" id="ARBA00023136"/>
    </source>
</evidence>
<evidence type="ECO:0000256" key="6">
    <source>
        <dbReference type="SAM" id="Phobius"/>
    </source>
</evidence>
<name>A0A4R5BF38_9PSEU</name>
<comment type="subcellular location">
    <subcellularLocation>
        <location evidence="1">Cell membrane</location>
        <topology evidence="1">Multi-pass membrane protein</topology>
    </subcellularLocation>
</comment>
<dbReference type="PROSITE" id="PS50850">
    <property type="entry name" value="MFS"/>
    <property type="match status" value="1"/>
</dbReference>
<evidence type="ECO:0000256" key="1">
    <source>
        <dbReference type="ARBA" id="ARBA00004651"/>
    </source>
</evidence>
<dbReference type="InterPro" id="IPR020846">
    <property type="entry name" value="MFS_dom"/>
</dbReference>
<dbReference type="FunFam" id="1.20.1250.20:FF:000018">
    <property type="entry name" value="MFS transporter permease"/>
    <property type="match status" value="1"/>
</dbReference>
<dbReference type="Proteomes" id="UP000294723">
    <property type="component" value="Unassembled WGS sequence"/>
</dbReference>
<feature type="transmembrane region" description="Helical" evidence="6">
    <location>
        <begin position="253"/>
        <end position="275"/>
    </location>
</feature>